<dbReference type="RefSeq" id="WP_127887246.1">
    <property type="nucleotide sequence ID" value="NZ_CP028137.1"/>
</dbReference>
<dbReference type="InterPro" id="IPR036457">
    <property type="entry name" value="PPM-type-like_dom_sf"/>
</dbReference>
<dbReference type="PROSITE" id="PS51746">
    <property type="entry name" value="PPM_2"/>
    <property type="match status" value="1"/>
</dbReference>
<dbReference type="SMART" id="SM00332">
    <property type="entry name" value="PP2Cc"/>
    <property type="match status" value="1"/>
</dbReference>
<dbReference type="SUPFAM" id="SSF81606">
    <property type="entry name" value="PP2C-like"/>
    <property type="match status" value="1"/>
</dbReference>
<dbReference type="Proteomes" id="UP000285317">
    <property type="component" value="Chromosome"/>
</dbReference>
<dbReference type="Gene3D" id="3.60.40.10">
    <property type="entry name" value="PPM-type phosphatase domain"/>
    <property type="match status" value="1"/>
</dbReference>
<name>A0A3T0T1W4_9MICO</name>
<organism evidence="2 3">
    <name type="scientific">Rathayibacter festucae DSM 15932</name>
    <dbReference type="NCBI Taxonomy" id="1328866"/>
    <lineage>
        <taxon>Bacteria</taxon>
        <taxon>Bacillati</taxon>
        <taxon>Actinomycetota</taxon>
        <taxon>Actinomycetes</taxon>
        <taxon>Micrococcales</taxon>
        <taxon>Microbacteriaceae</taxon>
        <taxon>Rathayibacter</taxon>
    </lineage>
</organism>
<accession>A0A3T0T1W4</accession>
<dbReference type="KEGG" id="rfs:C1I64_11170"/>
<dbReference type="EMBL" id="CP028137">
    <property type="protein sequence ID" value="AZZ52549.1"/>
    <property type="molecule type" value="Genomic_DNA"/>
</dbReference>
<reference evidence="2 3" key="1">
    <citation type="submission" date="2018-03" db="EMBL/GenBank/DDBJ databases">
        <title>Bacteriophage NCPPB3778 and a type I-E CRISPR drive the evolution of the US Biological Select Agent, Rathayibacter toxicus.</title>
        <authorList>
            <person name="Davis E.W.II."/>
            <person name="Tabima J.F."/>
            <person name="Weisberg A.J."/>
            <person name="Dantas Lopes L."/>
            <person name="Wiseman M.S."/>
            <person name="Wiseman M.S."/>
            <person name="Pupko T."/>
            <person name="Belcher M.S."/>
            <person name="Sechler A.J."/>
            <person name="Tancos M.A."/>
            <person name="Schroeder B.K."/>
            <person name="Murray T.D."/>
            <person name="Luster D.G."/>
            <person name="Schneider W.L."/>
            <person name="Rogers E."/>
            <person name="Andreote F.D."/>
            <person name="Grunwald N.J."/>
            <person name="Putnam M.L."/>
            <person name="Chang J.H."/>
        </authorList>
    </citation>
    <scope>NUCLEOTIDE SEQUENCE [LARGE SCALE GENOMIC DNA]</scope>
    <source>
        <strain evidence="2 3">DSM 15932</strain>
    </source>
</reference>
<feature type="domain" description="PPM-type phosphatase" evidence="1">
    <location>
        <begin position="11"/>
        <end position="242"/>
    </location>
</feature>
<gene>
    <name evidence="2" type="ORF">C1I64_11170</name>
</gene>
<dbReference type="CDD" id="cd00143">
    <property type="entry name" value="PP2Cc"/>
    <property type="match status" value="1"/>
</dbReference>
<dbReference type="InterPro" id="IPR015655">
    <property type="entry name" value="PP2C"/>
</dbReference>
<dbReference type="AlphaFoldDB" id="A0A3T0T1W4"/>
<dbReference type="SMART" id="SM00331">
    <property type="entry name" value="PP2C_SIG"/>
    <property type="match status" value="1"/>
</dbReference>
<evidence type="ECO:0000259" key="1">
    <source>
        <dbReference type="PROSITE" id="PS51746"/>
    </source>
</evidence>
<dbReference type="Pfam" id="PF13672">
    <property type="entry name" value="PP2C_2"/>
    <property type="match status" value="1"/>
</dbReference>
<dbReference type="PANTHER" id="PTHR47992">
    <property type="entry name" value="PROTEIN PHOSPHATASE"/>
    <property type="match status" value="1"/>
</dbReference>
<evidence type="ECO:0000313" key="2">
    <source>
        <dbReference type="EMBL" id="AZZ52549.1"/>
    </source>
</evidence>
<sequence length="297" mass="31101">MSAAGSPIAVQWGSATDRGMKRAINEDSHVAEPPVFVVADGMGGHDAGEVASAIAVDEFRSLVGHDTVRVSEIEECFAGAQVRIAELALSTERSAGTTVSGLAIAEIEDLGYWLVFNLGDSRTYRMAHGALEQVSVDHSVVQELVEAGELDASGMQTHPQRNVITRALGAGSAGAPDFWLLPAATGDRMLVCSDGLTTELDDARIALVLRDEADPQAAATRLLHESLLHGGRDNLTVLVIDATAVSAGDDLDRTVPSDRLPLAIAVSDDTVPREIVAREIVAAPPVTGTPDTEGARP</sequence>
<dbReference type="InterPro" id="IPR001932">
    <property type="entry name" value="PPM-type_phosphatase-like_dom"/>
</dbReference>
<evidence type="ECO:0000313" key="3">
    <source>
        <dbReference type="Proteomes" id="UP000285317"/>
    </source>
</evidence>
<protein>
    <submittedName>
        <fullName evidence="2">Serine/threonine protein phosphatase</fullName>
    </submittedName>
</protein>
<dbReference type="GO" id="GO:0004722">
    <property type="term" value="F:protein serine/threonine phosphatase activity"/>
    <property type="evidence" value="ECO:0007669"/>
    <property type="project" value="InterPro"/>
</dbReference>
<proteinExistence type="predicted"/>